<accession>A0ABQ5Q996</accession>
<evidence type="ECO:0000256" key="8">
    <source>
        <dbReference type="SAM" id="MobiDB-lite"/>
    </source>
</evidence>
<evidence type="ECO:0000313" key="11">
    <source>
        <dbReference type="Proteomes" id="UP001165089"/>
    </source>
</evidence>
<evidence type="ECO:0000313" key="10">
    <source>
        <dbReference type="EMBL" id="GLH70685.1"/>
    </source>
</evidence>
<keyword evidence="11" id="KW-1185">Reference proteome</keyword>
<dbReference type="Pfam" id="PF03349">
    <property type="entry name" value="Toluene_X"/>
    <property type="match status" value="1"/>
</dbReference>
<keyword evidence="7" id="KW-0998">Cell outer membrane</keyword>
<comment type="caution">
    <text evidence="10">The sequence shown here is derived from an EMBL/GenBank/DDBJ whole genome shotgun (WGS) entry which is preliminary data.</text>
</comment>
<dbReference type="SUPFAM" id="SSF56935">
    <property type="entry name" value="Porins"/>
    <property type="match status" value="1"/>
</dbReference>
<feature type="chain" id="PRO_5046889449" description="Long-chain fatty acid transport protein" evidence="9">
    <location>
        <begin position="25"/>
        <end position="455"/>
    </location>
</feature>
<evidence type="ECO:0000256" key="6">
    <source>
        <dbReference type="ARBA" id="ARBA00023136"/>
    </source>
</evidence>
<feature type="region of interest" description="Disordered" evidence="8">
    <location>
        <begin position="188"/>
        <end position="207"/>
    </location>
</feature>
<dbReference type="PANTHER" id="PTHR35093:SF8">
    <property type="entry name" value="OUTER MEMBRANE PROTEIN NMB0088-RELATED"/>
    <property type="match status" value="1"/>
</dbReference>
<keyword evidence="5 9" id="KW-0732">Signal</keyword>
<comment type="similarity">
    <text evidence="2">Belongs to the OmpP1/FadL family.</text>
</comment>
<keyword evidence="4" id="KW-0812">Transmembrane</keyword>
<reference evidence="10 11" key="1">
    <citation type="journal article" date="2023" name="Antonie Van Leeuwenhoek">
        <title>Mesoterricola silvestris gen. nov., sp. nov., Mesoterricola sediminis sp. nov., Geothrix oryzae sp. nov., Geothrix edaphica sp. nov., Geothrix rubra sp. nov., and Geothrix limicola sp. nov., six novel members of Acidobacteriota isolated from soils.</title>
        <authorList>
            <person name="Itoh H."/>
            <person name="Sugisawa Y."/>
            <person name="Mise K."/>
            <person name="Xu Z."/>
            <person name="Kuniyasu M."/>
            <person name="Ushijima N."/>
            <person name="Kawano K."/>
            <person name="Kobayashi E."/>
            <person name="Shiratori Y."/>
            <person name="Masuda Y."/>
            <person name="Senoo K."/>
        </authorList>
    </citation>
    <scope>NUCLEOTIDE SEQUENCE [LARGE SCALE GENOMIC DNA]</scope>
    <source>
        <strain evidence="10 11">Red803</strain>
    </source>
</reference>
<dbReference type="PANTHER" id="PTHR35093">
    <property type="entry name" value="OUTER MEMBRANE PROTEIN NMB0088-RELATED"/>
    <property type="match status" value="1"/>
</dbReference>
<organism evidence="10 11">
    <name type="scientific">Geothrix rubra</name>
    <dbReference type="NCBI Taxonomy" id="2927977"/>
    <lineage>
        <taxon>Bacteria</taxon>
        <taxon>Pseudomonadati</taxon>
        <taxon>Acidobacteriota</taxon>
        <taxon>Holophagae</taxon>
        <taxon>Holophagales</taxon>
        <taxon>Holophagaceae</taxon>
        <taxon>Geothrix</taxon>
    </lineage>
</organism>
<feature type="compositionally biased region" description="Low complexity" evidence="8">
    <location>
        <begin position="198"/>
        <end position="207"/>
    </location>
</feature>
<proteinExistence type="inferred from homology"/>
<dbReference type="Proteomes" id="UP001165089">
    <property type="component" value="Unassembled WGS sequence"/>
</dbReference>
<sequence length="455" mass="47244">MRQGIRGVMGAGLAMGLVALPAAAQGVALAASDPVGIARSGVQVAYGYSLEAASLNPALLASLKESRAAYLAAGMELQDAQVSLESNQKTWYSSDRNRGLAGFGAAFRVAPALTLGLKLDTPFQRHGQFAPDAPNRFMGDALDLSGRRLEAQAAWAITPGFSFGIGLGATHLRFESGSVVRLGVPLDPTQPTSATNPVSGVVEQGVGQSGSKTLPSYSLGFRWALSPRWTLGLVHQSGYKTDLDLSASLRGGMLGLYANDGMSAPLLGTATRAAALLGLTTAGAGNGRLELPSTTTFGARQRVNSLITWEGDLRWTAAGLQVPGFAQVGTPSGIVTPPATIARSKGHLGGGLSAEVELGKFWTLRAGAFVDQASVDEALVEPLVGGSRQASFSLGAGYRVWGGEVSLGYQFRQAKDQDVTSLDGVWSAAGFRATGSRTRVEGMGHLFAIGFKRSF</sequence>
<evidence type="ECO:0000256" key="2">
    <source>
        <dbReference type="ARBA" id="ARBA00008163"/>
    </source>
</evidence>
<evidence type="ECO:0000256" key="9">
    <source>
        <dbReference type="SAM" id="SignalP"/>
    </source>
</evidence>
<gene>
    <name evidence="10" type="ORF">GETHPA_22180</name>
</gene>
<evidence type="ECO:0000256" key="7">
    <source>
        <dbReference type="ARBA" id="ARBA00023237"/>
    </source>
</evidence>
<evidence type="ECO:0000256" key="3">
    <source>
        <dbReference type="ARBA" id="ARBA00022452"/>
    </source>
</evidence>
<dbReference type="InterPro" id="IPR005017">
    <property type="entry name" value="OMPP1/FadL/TodX"/>
</dbReference>
<keyword evidence="3" id="KW-1134">Transmembrane beta strand</keyword>
<protein>
    <recommendedName>
        <fullName evidence="12">Long-chain fatty acid transport protein</fullName>
    </recommendedName>
</protein>
<dbReference type="Gene3D" id="2.40.160.60">
    <property type="entry name" value="Outer membrane protein transport protein (OMPP1/FadL/TodX)"/>
    <property type="match status" value="1"/>
</dbReference>
<dbReference type="EMBL" id="BSDD01000004">
    <property type="protein sequence ID" value="GLH70685.1"/>
    <property type="molecule type" value="Genomic_DNA"/>
</dbReference>
<evidence type="ECO:0008006" key="12">
    <source>
        <dbReference type="Google" id="ProtNLM"/>
    </source>
</evidence>
<evidence type="ECO:0000256" key="4">
    <source>
        <dbReference type="ARBA" id="ARBA00022692"/>
    </source>
</evidence>
<comment type="subcellular location">
    <subcellularLocation>
        <location evidence="1">Cell outer membrane</location>
        <topology evidence="1">Multi-pass membrane protein</topology>
    </subcellularLocation>
</comment>
<evidence type="ECO:0000256" key="1">
    <source>
        <dbReference type="ARBA" id="ARBA00004571"/>
    </source>
</evidence>
<evidence type="ECO:0000256" key="5">
    <source>
        <dbReference type="ARBA" id="ARBA00022729"/>
    </source>
</evidence>
<name>A0ABQ5Q996_9BACT</name>
<feature type="signal peptide" evidence="9">
    <location>
        <begin position="1"/>
        <end position="24"/>
    </location>
</feature>
<keyword evidence="6" id="KW-0472">Membrane</keyword>